<dbReference type="EMBL" id="AP024446">
    <property type="protein sequence ID" value="BCS23872.1"/>
    <property type="molecule type" value="Genomic_DNA"/>
</dbReference>
<reference evidence="1" key="2">
    <citation type="submission" date="2021-02" db="EMBL/GenBank/DDBJ databases">
        <title>Aspergillus puulaauensis MK2 genome sequence.</title>
        <authorList>
            <person name="Futagami T."/>
            <person name="Mori K."/>
            <person name="Kadooka C."/>
            <person name="Tanaka T."/>
        </authorList>
    </citation>
    <scope>NUCLEOTIDE SEQUENCE</scope>
    <source>
        <strain evidence="1">MK2</strain>
    </source>
</reference>
<evidence type="ECO:0000313" key="1">
    <source>
        <dbReference type="EMBL" id="BCS23872.1"/>
    </source>
</evidence>
<sequence length="79" mass="9039">MSFPLNMISQTGDEIKTYLRWDERKNMQHVAFATKIDVAHSGVLDSTQSAYATFLESTPPEPRPQIEKSDIVWSRLLTL</sequence>
<dbReference type="AlphaFoldDB" id="A0A7R7XLT0"/>
<dbReference type="RefSeq" id="XP_041556066.1">
    <property type="nucleotide sequence ID" value="XM_041703375.1"/>
</dbReference>
<organism evidence="1 2">
    <name type="scientific">Aspergillus puulaauensis</name>
    <dbReference type="NCBI Taxonomy" id="1220207"/>
    <lineage>
        <taxon>Eukaryota</taxon>
        <taxon>Fungi</taxon>
        <taxon>Dikarya</taxon>
        <taxon>Ascomycota</taxon>
        <taxon>Pezizomycotina</taxon>
        <taxon>Eurotiomycetes</taxon>
        <taxon>Eurotiomycetidae</taxon>
        <taxon>Eurotiales</taxon>
        <taxon>Aspergillaceae</taxon>
        <taxon>Aspergillus</taxon>
    </lineage>
</organism>
<reference evidence="1" key="1">
    <citation type="submission" date="2021-01" db="EMBL/GenBank/DDBJ databases">
        <authorList>
            <consortium name="Aspergillus puulaauensis MK2 genome sequencing consortium"/>
            <person name="Kazuki M."/>
            <person name="Futagami T."/>
        </authorList>
    </citation>
    <scope>NUCLEOTIDE SEQUENCE</scope>
    <source>
        <strain evidence="1">MK2</strain>
    </source>
</reference>
<accession>A0A7R7XLT0</accession>
<evidence type="ECO:0000313" key="2">
    <source>
        <dbReference type="Proteomes" id="UP000654913"/>
    </source>
</evidence>
<proteinExistence type="predicted"/>
<keyword evidence="2" id="KW-1185">Reference proteome</keyword>
<dbReference type="KEGG" id="apuu:APUU_40316S"/>
<protein>
    <submittedName>
        <fullName evidence="1">Uncharacterized protein</fullName>
    </submittedName>
</protein>
<gene>
    <name evidence="1" type="ORF">APUU_40316S</name>
</gene>
<dbReference type="GeneID" id="64973877"/>
<dbReference type="Proteomes" id="UP000654913">
    <property type="component" value="Chromosome 4"/>
</dbReference>
<name>A0A7R7XLT0_9EURO</name>